<protein>
    <submittedName>
        <fullName evidence="1">Flavin containing monooxygenase family protein</fullName>
    </submittedName>
</protein>
<evidence type="ECO:0000313" key="1">
    <source>
        <dbReference type="EMBL" id="PNX61031.1"/>
    </source>
</evidence>
<dbReference type="InterPro" id="IPR036188">
    <property type="entry name" value="FAD/NAD-bd_sf"/>
</dbReference>
<evidence type="ECO:0000313" key="2">
    <source>
        <dbReference type="Proteomes" id="UP000236291"/>
    </source>
</evidence>
<reference evidence="1 2" key="1">
    <citation type="journal article" date="2014" name="Am. J. Bot.">
        <title>Genome assembly and annotation for red clover (Trifolium pratense; Fabaceae).</title>
        <authorList>
            <person name="Istvanek J."/>
            <person name="Jaros M."/>
            <person name="Krenek A."/>
            <person name="Repkova J."/>
        </authorList>
    </citation>
    <scope>NUCLEOTIDE SEQUENCE [LARGE SCALE GENOMIC DNA]</scope>
    <source>
        <strain evidence="2">cv. Tatra</strain>
        <tissue evidence="1">Young leaves</tissue>
    </source>
</reference>
<dbReference type="SUPFAM" id="SSF51905">
    <property type="entry name" value="FAD/NAD(P)-binding domain"/>
    <property type="match status" value="1"/>
</dbReference>
<keyword evidence="1" id="KW-0503">Monooxygenase</keyword>
<gene>
    <name evidence="1" type="ORF">L195_g052243</name>
</gene>
<keyword evidence="1" id="KW-0560">Oxidoreductase</keyword>
<accession>A0A2K3K420</accession>
<proteinExistence type="predicted"/>
<feature type="non-terminal residue" evidence="1">
    <location>
        <position position="99"/>
    </location>
</feature>
<dbReference type="STRING" id="57577.A0A2K3K420"/>
<dbReference type="GO" id="GO:0004497">
    <property type="term" value="F:monooxygenase activity"/>
    <property type="evidence" value="ECO:0007669"/>
    <property type="project" value="UniProtKB-KW"/>
</dbReference>
<dbReference type="EMBL" id="ASHM01084255">
    <property type="protein sequence ID" value="PNX61031.1"/>
    <property type="molecule type" value="Genomic_DNA"/>
</dbReference>
<reference evidence="1 2" key="2">
    <citation type="journal article" date="2017" name="Front. Plant Sci.">
        <title>Gene Classification and Mining of Molecular Markers Useful in Red Clover (Trifolium pratense) Breeding.</title>
        <authorList>
            <person name="Istvanek J."/>
            <person name="Dluhosova J."/>
            <person name="Dluhos P."/>
            <person name="Patkova L."/>
            <person name="Nedelnik J."/>
            <person name="Repkova J."/>
        </authorList>
    </citation>
    <scope>NUCLEOTIDE SEQUENCE [LARGE SCALE GENOMIC DNA]</scope>
    <source>
        <strain evidence="2">cv. Tatra</strain>
        <tissue evidence="1">Young leaves</tissue>
    </source>
</reference>
<organism evidence="1 2">
    <name type="scientific">Trifolium pratense</name>
    <name type="common">Red clover</name>
    <dbReference type="NCBI Taxonomy" id="57577"/>
    <lineage>
        <taxon>Eukaryota</taxon>
        <taxon>Viridiplantae</taxon>
        <taxon>Streptophyta</taxon>
        <taxon>Embryophyta</taxon>
        <taxon>Tracheophyta</taxon>
        <taxon>Spermatophyta</taxon>
        <taxon>Magnoliopsida</taxon>
        <taxon>eudicotyledons</taxon>
        <taxon>Gunneridae</taxon>
        <taxon>Pentapetalae</taxon>
        <taxon>rosids</taxon>
        <taxon>fabids</taxon>
        <taxon>Fabales</taxon>
        <taxon>Fabaceae</taxon>
        <taxon>Papilionoideae</taxon>
        <taxon>50 kb inversion clade</taxon>
        <taxon>NPAAA clade</taxon>
        <taxon>Hologalegina</taxon>
        <taxon>IRL clade</taxon>
        <taxon>Trifolieae</taxon>
        <taxon>Trifolium</taxon>
    </lineage>
</organism>
<comment type="caution">
    <text evidence="1">The sequence shown here is derived from an EMBL/GenBank/DDBJ whole genome shotgun (WGS) entry which is preliminary data.</text>
</comment>
<sequence length="99" mass="10898">MDYSALDNENAAELIKNKRVTIVGSGKSALDIAAECANVNGVTHPCTIIPRTIHWFIPDFKIGSINLGFLYYNRFAELLLHKPGEPFLLSLLATLLSPL</sequence>
<dbReference type="Proteomes" id="UP000236291">
    <property type="component" value="Unassembled WGS sequence"/>
</dbReference>
<dbReference type="Gene3D" id="3.50.50.60">
    <property type="entry name" value="FAD/NAD(P)-binding domain"/>
    <property type="match status" value="1"/>
</dbReference>
<dbReference type="AlphaFoldDB" id="A0A2K3K420"/>
<name>A0A2K3K420_TRIPR</name>